<evidence type="ECO:0000256" key="2">
    <source>
        <dbReference type="PROSITE-ProRule" id="PRU00335"/>
    </source>
</evidence>
<evidence type="ECO:0000259" key="3">
    <source>
        <dbReference type="PROSITE" id="PS50977"/>
    </source>
</evidence>
<dbReference type="Proteomes" id="UP000247459">
    <property type="component" value="Unassembled WGS sequence"/>
</dbReference>
<keyword evidence="1 2" id="KW-0238">DNA-binding</keyword>
<dbReference type="RefSeq" id="WP_110758472.1">
    <property type="nucleotide sequence ID" value="NZ_PRLG01000018.1"/>
</dbReference>
<gene>
    <name evidence="4" type="ORF">PIL02S_02249</name>
</gene>
<name>A0A2W0C9J7_9BACL</name>
<organism evidence="4 5">
    <name type="scientific">Paenibacillus illinoisensis</name>
    <dbReference type="NCBI Taxonomy" id="59845"/>
    <lineage>
        <taxon>Bacteria</taxon>
        <taxon>Bacillati</taxon>
        <taxon>Bacillota</taxon>
        <taxon>Bacilli</taxon>
        <taxon>Bacillales</taxon>
        <taxon>Paenibacillaceae</taxon>
        <taxon>Paenibacillus</taxon>
    </lineage>
</organism>
<feature type="DNA-binding region" description="H-T-H motif" evidence="2">
    <location>
        <begin position="29"/>
        <end position="48"/>
    </location>
</feature>
<dbReference type="SUPFAM" id="SSF46689">
    <property type="entry name" value="Homeodomain-like"/>
    <property type="match status" value="1"/>
</dbReference>
<dbReference type="OrthoDB" id="66596at2"/>
<protein>
    <submittedName>
        <fullName evidence="4">Putative transcriptional regulator TetR family protein</fullName>
    </submittedName>
</protein>
<dbReference type="PROSITE" id="PS50977">
    <property type="entry name" value="HTH_TETR_2"/>
    <property type="match status" value="1"/>
</dbReference>
<dbReference type="GO" id="GO:0003677">
    <property type="term" value="F:DNA binding"/>
    <property type="evidence" value="ECO:0007669"/>
    <property type="project" value="UniProtKB-UniRule"/>
</dbReference>
<feature type="domain" description="HTH tetR-type" evidence="3">
    <location>
        <begin position="6"/>
        <end position="66"/>
    </location>
</feature>
<proteinExistence type="predicted"/>
<dbReference type="AlphaFoldDB" id="A0A2W0C9J7"/>
<dbReference type="EMBL" id="PRLG01000018">
    <property type="protein sequence ID" value="PYY29300.1"/>
    <property type="molecule type" value="Genomic_DNA"/>
</dbReference>
<dbReference type="InterPro" id="IPR009057">
    <property type="entry name" value="Homeodomain-like_sf"/>
</dbReference>
<comment type="caution">
    <text evidence="4">The sequence shown here is derived from an EMBL/GenBank/DDBJ whole genome shotgun (WGS) entry which is preliminary data.</text>
</comment>
<dbReference type="Gene3D" id="1.10.357.10">
    <property type="entry name" value="Tetracycline Repressor, domain 2"/>
    <property type="match status" value="1"/>
</dbReference>
<dbReference type="InterPro" id="IPR001647">
    <property type="entry name" value="HTH_TetR"/>
</dbReference>
<reference evidence="4 5" key="1">
    <citation type="submission" date="2018-01" db="EMBL/GenBank/DDBJ databases">
        <title>Genome sequence of the PGP bacterium Paenibacillus illinoisensis E3.</title>
        <authorList>
            <person name="Rolli E."/>
            <person name="Marasco R."/>
            <person name="Bessem C."/>
            <person name="Michoud G."/>
            <person name="Gaiarsa S."/>
            <person name="Borin S."/>
            <person name="Daffonchio D."/>
        </authorList>
    </citation>
    <scope>NUCLEOTIDE SEQUENCE [LARGE SCALE GENOMIC DNA]</scope>
    <source>
        <strain evidence="4 5">E3</strain>
    </source>
</reference>
<evidence type="ECO:0000313" key="4">
    <source>
        <dbReference type="EMBL" id="PYY29300.1"/>
    </source>
</evidence>
<sequence length="190" mass="22210">MPPRSEITQEKVLSAAFQLVREQGLEAVTARNVAQTLQCSTQPIYSLYNNIEELKSSVYNKAAEYARHCMMDYKNSDNSPALNLTIGFLYFAQNEKQLFRALYLSGYRQYNPHTDQFLGEELITSYMRYSKRLQDISYEQLKRIFLKLTIYLIGIGTLLNSHTLELDMDEAIEMIREMYEMLLHKEGLTY</sequence>
<evidence type="ECO:0000313" key="5">
    <source>
        <dbReference type="Proteomes" id="UP000247459"/>
    </source>
</evidence>
<evidence type="ECO:0000256" key="1">
    <source>
        <dbReference type="ARBA" id="ARBA00023125"/>
    </source>
</evidence>
<accession>A0A2W0C9J7</accession>